<evidence type="ECO:0000256" key="1">
    <source>
        <dbReference type="SAM" id="MobiDB-lite"/>
    </source>
</evidence>
<evidence type="ECO:0000313" key="3">
    <source>
        <dbReference type="Proteomes" id="UP000544551"/>
    </source>
</evidence>
<comment type="caution">
    <text evidence="2">The sequence shown here is derived from an EMBL/GenBank/DDBJ whole genome shotgun (WGS) entry which is preliminary data.</text>
</comment>
<protein>
    <recommendedName>
        <fullName evidence="4">Transposase</fullName>
    </recommendedName>
</protein>
<reference evidence="2 3" key="1">
    <citation type="submission" date="2020-04" db="EMBL/GenBank/DDBJ databases">
        <authorList>
            <person name="Hitch T.C.A."/>
            <person name="Wylensek D."/>
            <person name="Clavel T."/>
        </authorList>
    </citation>
    <scope>NUCLEOTIDE SEQUENCE [LARGE SCALE GENOMIC DNA]</scope>
    <source>
        <strain evidence="2 3">BL-383-APC-3D</strain>
    </source>
</reference>
<dbReference type="Proteomes" id="UP000544551">
    <property type="component" value="Unassembled WGS sequence"/>
</dbReference>
<accession>A0AB36CMY0</accession>
<feature type="region of interest" description="Disordered" evidence="1">
    <location>
        <begin position="64"/>
        <end position="92"/>
    </location>
</feature>
<gene>
    <name evidence="2" type="ORF">HF853_11095</name>
</gene>
<sequence>MPKKFGRDAKYRVVCLVEDRFLPENLSMRKHVRQLMQQVRRDGYTREHLVAEVAKLSRVNQELRDTNELPRATPAFSHRNSPRSVENDLVHR</sequence>
<name>A0AB36CMY0_9CORY</name>
<dbReference type="EMBL" id="JABAFZ010000010">
    <property type="protein sequence ID" value="NME90208.1"/>
    <property type="molecule type" value="Genomic_DNA"/>
</dbReference>
<proteinExistence type="predicted"/>
<evidence type="ECO:0000313" key="2">
    <source>
        <dbReference type="EMBL" id="NME90208.1"/>
    </source>
</evidence>
<evidence type="ECO:0008006" key="4">
    <source>
        <dbReference type="Google" id="ProtNLM"/>
    </source>
</evidence>
<dbReference type="AlphaFoldDB" id="A0AB36CMY0"/>
<dbReference type="RefSeq" id="WP_168970300.1">
    <property type="nucleotide sequence ID" value="NZ_JABAFZ010000010.1"/>
</dbReference>
<organism evidence="2 3">
    <name type="scientific">Corynebacterium stationis</name>
    <dbReference type="NCBI Taxonomy" id="1705"/>
    <lineage>
        <taxon>Bacteria</taxon>
        <taxon>Bacillati</taxon>
        <taxon>Actinomycetota</taxon>
        <taxon>Actinomycetes</taxon>
        <taxon>Mycobacteriales</taxon>
        <taxon>Corynebacteriaceae</taxon>
        <taxon>Corynebacterium</taxon>
    </lineage>
</organism>